<sequence length="55" mass="6132">MNASCTNASCRDFRRIGNPSQADLRRTYQAERICENREALTCALICGGDSRKHNG</sequence>
<protein>
    <submittedName>
        <fullName evidence="1">Uncharacterized protein</fullName>
    </submittedName>
</protein>
<dbReference type="AlphaFoldDB" id="B6XWJ1"/>
<reference evidence="1 2" key="2">
    <citation type="submission" date="2008-10" db="EMBL/GenBank/DDBJ databases">
        <authorList>
            <person name="Fulton L."/>
            <person name="Clifton S."/>
            <person name="Fulton B."/>
            <person name="Xu J."/>
            <person name="Minx P."/>
            <person name="Pepin K.H."/>
            <person name="Johnson M."/>
            <person name="Bhonagiri V."/>
            <person name="Nash W.E."/>
            <person name="Mardis E.R."/>
            <person name="Wilson R.K."/>
        </authorList>
    </citation>
    <scope>NUCLEOTIDE SEQUENCE [LARGE SCALE GENOMIC DNA]</scope>
    <source>
        <strain evidence="1 2">DSM 16992</strain>
    </source>
</reference>
<name>B6XWJ1_9BIFI</name>
<evidence type="ECO:0000313" key="2">
    <source>
        <dbReference type="Proteomes" id="UP000003882"/>
    </source>
</evidence>
<dbReference type="Proteomes" id="UP000003882">
    <property type="component" value="Unassembled WGS sequence"/>
</dbReference>
<gene>
    <name evidence="1" type="ORF">BIFCAT_01650</name>
</gene>
<proteinExistence type="predicted"/>
<organism evidence="1 2">
    <name type="scientific">Bifidobacterium catenulatum DSM 16992 = JCM 1194 = LMG 11043</name>
    <dbReference type="NCBI Taxonomy" id="566552"/>
    <lineage>
        <taxon>Bacteria</taxon>
        <taxon>Bacillati</taxon>
        <taxon>Actinomycetota</taxon>
        <taxon>Actinomycetes</taxon>
        <taxon>Bifidobacteriales</taxon>
        <taxon>Bifidobacteriaceae</taxon>
        <taxon>Bifidobacterium</taxon>
    </lineage>
</organism>
<accession>B6XWJ1</accession>
<comment type="caution">
    <text evidence="1">The sequence shown here is derived from an EMBL/GenBank/DDBJ whole genome shotgun (WGS) entry which is preliminary data.</text>
</comment>
<evidence type="ECO:0000313" key="1">
    <source>
        <dbReference type="EMBL" id="EEB20994.1"/>
    </source>
</evidence>
<reference evidence="1 2" key="1">
    <citation type="submission" date="2008-10" db="EMBL/GenBank/DDBJ databases">
        <title>Draft genome sequence of Bifidobacterium catenulatum (DSM 16992).</title>
        <authorList>
            <person name="Sudarsanam P."/>
            <person name="Ley R."/>
            <person name="Guruge J."/>
            <person name="Turnbaugh P.J."/>
            <person name="Mahowald M."/>
            <person name="Liep D."/>
            <person name="Gordon J."/>
        </authorList>
    </citation>
    <scope>NUCLEOTIDE SEQUENCE [LARGE SCALE GENOMIC DNA]</scope>
    <source>
        <strain evidence="1 2">DSM 16992</strain>
    </source>
</reference>
<dbReference type="EMBL" id="ABXY01000023">
    <property type="protein sequence ID" value="EEB20994.1"/>
    <property type="molecule type" value="Genomic_DNA"/>
</dbReference>